<evidence type="ECO:0000313" key="1">
    <source>
        <dbReference type="EMBL" id="GMH97137.1"/>
    </source>
</evidence>
<name>A0A9W7BV32_9STRA</name>
<comment type="caution">
    <text evidence="1">The sequence shown here is derived from an EMBL/GenBank/DDBJ whole genome shotgun (WGS) entry which is preliminary data.</text>
</comment>
<sequence length="76" mass="8043">MLEETTNVVLDQKLVLELSGSASSLLNSLTDSSKRIEKAVNLLCIAGSVYLLCAGASKLIDSLSSLKSSSKEKKVN</sequence>
<dbReference type="EMBL" id="BRXX01000196">
    <property type="protein sequence ID" value="GMH97137.1"/>
    <property type="molecule type" value="Genomic_DNA"/>
</dbReference>
<protein>
    <submittedName>
        <fullName evidence="1">Uncharacterized protein</fullName>
    </submittedName>
</protein>
<gene>
    <name evidence="1" type="ORF">TrVE_jg7828</name>
</gene>
<organism evidence="1 2">
    <name type="scientific">Triparma verrucosa</name>
    <dbReference type="NCBI Taxonomy" id="1606542"/>
    <lineage>
        <taxon>Eukaryota</taxon>
        <taxon>Sar</taxon>
        <taxon>Stramenopiles</taxon>
        <taxon>Ochrophyta</taxon>
        <taxon>Bolidophyceae</taxon>
        <taxon>Parmales</taxon>
        <taxon>Triparmaceae</taxon>
        <taxon>Triparma</taxon>
    </lineage>
</organism>
<reference evidence="2" key="1">
    <citation type="journal article" date="2023" name="Commun. Biol.">
        <title>Genome analysis of Parmales, the sister group of diatoms, reveals the evolutionary specialization of diatoms from phago-mixotrophs to photoautotrophs.</title>
        <authorList>
            <person name="Ban H."/>
            <person name="Sato S."/>
            <person name="Yoshikawa S."/>
            <person name="Yamada K."/>
            <person name="Nakamura Y."/>
            <person name="Ichinomiya M."/>
            <person name="Sato N."/>
            <person name="Blanc-Mathieu R."/>
            <person name="Endo H."/>
            <person name="Kuwata A."/>
            <person name="Ogata H."/>
        </authorList>
    </citation>
    <scope>NUCLEOTIDE SEQUENCE [LARGE SCALE GENOMIC DNA]</scope>
    <source>
        <strain evidence="2">NIES 3699</strain>
    </source>
</reference>
<proteinExistence type="predicted"/>
<accession>A0A9W7BV32</accession>
<evidence type="ECO:0000313" key="2">
    <source>
        <dbReference type="Proteomes" id="UP001165160"/>
    </source>
</evidence>
<dbReference type="Proteomes" id="UP001165160">
    <property type="component" value="Unassembled WGS sequence"/>
</dbReference>
<dbReference type="AlphaFoldDB" id="A0A9W7BV32"/>
<keyword evidence="2" id="KW-1185">Reference proteome</keyword>